<evidence type="ECO:0000313" key="3">
    <source>
        <dbReference type="Proteomes" id="UP000465866"/>
    </source>
</evidence>
<evidence type="ECO:0000313" key="2">
    <source>
        <dbReference type="EMBL" id="BBX47950.1"/>
    </source>
</evidence>
<proteinExistence type="predicted"/>
<name>A0A7I7L0Q0_9MYCO</name>
<evidence type="ECO:0000256" key="1">
    <source>
        <dbReference type="SAM" id="Phobius"/>
    </source>
</evidence>
<dbReference type="KEGG" id="mcoo:MCOO_39650"/>
<keyword evidence="1" id="KW-0812">Transmembrane</keyword>
<organism evidence="2 3">
    <name type="scientific">Mycobacterium cookii</name>
    <dbReference type="NCBI Taxonomy" id="1775"/>
    <lineage>
        <taxon>Bacteria</taxon>
        <taxon>Bacillati</taxon>
        <taxon>Actinomycetota</taxon>
        <taxon>Actinomycetes</taxon>
        <taxon>Mycobacteriales</taxon>
        <taxon>Mycobacteriaceae</taxon>
        <taxon>Mycobacterium</taxon>
    </lineage>
</organism>
<dbReference type="AlphaFoldDB" id="A0A7I7L0Q0"/>
<reference evidence="2 3" key="1">
    <citation type="journal article" date="2019" name="Emerg. Microbes Infect.">
        <title>Comprehensive subspecies identification of 175 nontuberculous mycobacteria species based on 7547 genomic profiles.</title>
        <authorList>
            <person name="Matsumoto Y."/>
            <person name="Kinjo T."/>
            <person name="Motooka D."/>
            <person name="Nabeya D."/>
            <person name="Jung N."/>
            <person name="Uechi K."/>
            <person name="Horii T."/>
            <person name="Iida T."/>
            <person name="Fujita J."/>
            <person name="Nakamura S."/>
        </authorList>
    </citation>
    <scope>NUCLEOTIDE SEQUENCE [LARGE SCALE GENOMIC DNA]</scope>
    <source>
        <strain evidence="2 3">JCM 12404</strain>
    </source>
</reference>
<dbReference type="EMBL" id="AP022569">
    <property type="protein sequence ID" value="BBX47950.1"/>
    <property type="molecule type" value="Genomic_DNA"/>
</dbReference>
<keyword evidence="1" id="KW-1133">Transmembrane helix</keyword>
<dbReference type="RefSeq" id="WP_163782073.1">
    <property type="nucleotide sequence ID" value="NZ_AP022569.1"/>
</dbReference>
<evidence type="ECO:0008006" key="4">
    <source>
        <dbReference type="Google" id="ProtNLM"/>
    </source>
</evidence>
<gene>
    <name evidence="2" type="ORF">MCOO_39650</name>
</gene>
<dbReference type="Proteomes" id="UP000465866">
    <property type="component" value="Chromosome"/>
</dbReference>
<feature type="transmembrane region" description="Helical" evidence="1">
    <location>
        <begin position="20"/>
        <end position="39"/>
    </location>
</feature>
<protein>
    <recommendedName>
        <fullName evidence="4">DUF3093 domain-containing protein</fullName>
    </recommendedName>
</protein>
<accession>A0A7I7L0Q0</accession>
<keyword evidence="3" id="KW-1185">Reference proteome</keyword>
<sequence>MVDVTAGTDTDATPLFREVGASWLWLLAGPVSAGIMLWIERSNGNGWQITVPAFFLVVVTCFIALQVKAARIHTSVELTPQTLRQGTETIRISEIVKVYPEPDSPLGSKKDLERWQSARALGELVGVPKGRTGIGLRLSGGRTAQAWARKHRHLRNALTPLVEERVSPAELAQDDDGDDGSRW</sequence>
<feature type="transmembrane region" description="Helical" evidence="1">
    <location>
        <begin position="46"/>
        <end position="65"/>
    </location>
</feature>
<keyword evidence="1" id="KW-0472">Membrane</keyword>